<dbReference type="Proteomes" id="UP000677228">
    <property type="component" value="Unassembled WGS sequence"/>
</dbReference>
<dbReference type="SMART" id="SM00584">
    <property type="entry name" value="TLDc"/>
    <property type="match status" value="1"/>
</dbReference>
<feature type="domain" description="TLDc" evidence="1">
    <location>
        <begin position="28"/>
        <end position="162"/>
    </location>
</feature>
<evidence type="ECO:0000313" key="3">
    <source>
        <dbReference type="EMBL" id="CAF1026614.1"/>
    </source>
</evidence>
<dbReference type="InterPro" id="IPR006571">
    <property type="entry name" value="TLDc_dom"/>
</dbReference>
<reference evidence="3" key="1">
    <citation type="submission" date="2021-02" db="EMBL/GenBank/DDBJ databases">
        <authorList>
            <person name="Nowell W R."/>
        </authorList>
    </citation>
    <scope>NUCLEOTIDE SEQUENCE</scope>
</reference>
<dbReference type="EMBL" id="CAJOBA010002498">
    <property type="protein sequence ID" value="CAF3647488.1"/>
    <property type="molecule type" value="Genomic_DNA"/>
</dbReference>
<keyword evidence="6" id="KW-1185">Reference proteome</keyword>
<protein>
    <recommendedName>
        <fullName evidence="1">TLDc domain-containing protein</fullName>
    </recommendedName>
</protein>
<evidence type="ECO:0000313" key="2">
    <source>
        <dbReference type="EMBL" id="CAF0862681.1"/>
    </source>
</evidence>
<comment type="caution">
    <text evidence="3">The sequence shown here is derived from an EMBL/GenBank/DDBJ whole genome shotgun (WGS) entry which is preliminary data.</text>
</comment>
<dbReference type="PANTHER" id="PTHR23354:SF122">
    <property type="entry name" value="GTPASE-ACTIVATING PROTEIN SKYWALKER"/>
    <property type="match status" value="1"/>
</dbReference>
<name>A0A814ISJ9_9BILA</name>
<organism evidence="3 6">
    <name type="scientific">Didymodactylos carnosus</name>
    <dbReference type="NCBI Taxonomy" id="1234261"/>
    <lineage>
        <taxon>Eukaryota</taxon>
        <taxon>Metazoa</taxon>
        <taxon>Spiralia</taxon>
        <taxon>Gnathifera</taxon>
        <taxon>Rotifera</taxon>
        <taxon>Eurotatoria</taxon>
        <taxon>Bdelloidea</taxon>
        <taxon>Philodinida</taxon>
        <taxon>Philodinidae</taxon>
        <taxon>Didymodactylos</taxon>
    </lineage>
</organism>
<dbReference type="AlphaFoldDB" id="A0A814ISJ9"/>
<accession>A0A814ISJ9</accession>
<evidence type="ECO:0000259" key="1">
    <source>
        <dbReference type="PROSITE" id="PS51886"/>
    </source>
</evidence>
<dbReference type="OrthoDB" id="10001977at2759"/>
<proteinExistence type="predicted"/>
<sequence length="162" mass="18465">MATETSSVVPTQKALEKHIEKVKQTTATLFDETPLLSEERQLKVNEFYGKSNQQWQLIYRASRDGFGAKDFHDRCNDPGATVTVIRSKNGYLFGGCTRAPWKSDRGWKEGASAFLFTLTNPHTTPPTKYQIDPQKSVTAVWHHASWGPIFGWRDGRCLFQER</sequence>
<evidence type="ECO:0000313" key="5">
    <source>
        <dbReference type="EMBL" id="CAF3797712.1"/>
    </source>
</evidence>
<evidence type="ECO:0000313" key="4">
    <source>
        <dbReference type="EMBL" id="CAF3647488.1"/>
    </source>
</evidence>
<gene>
    <name evidence="3" type="ORF">GPM918_LOCUS15062</name>
    <name evidence="2" type="ORF">OVA965_LOCUS7716</name>
    <name evidence="5" type="ORF">SRO942_LOCUS15062</name>
    <name evidence="4" type="ORF">TMI583_LOCUS7711</name>
</gene>
<dbReference type="EMBL" id="CAJOBC010003719">
    <property type="protein sequence ID" value="CAF3797712.1"/>
    <property type="molecule type" value="Genomic_DNA"/>
</dbReference>
<dbReference type="Pfam" id="PF07534">
    <property type="entry name" value="TLD"/>
    <property type="match status" value="1"/>
</dbReference>
<dbReference type="Proteomes" id="UP000682733">
    <property type="component" value="Unassembled WGS sequence"/>
</dbReference>
<dbReference type="PROSITE" id="PS51886">
    <property type="entry name" value="TLDC"/>
    <property type="match status" value="1"/>
</dbReference>
<dbReference type="Proteomes" id="UP000663829">
    <property type="component" value="Unassembled WGS sequence"/>
</dbReference>
<dbReference type="EMBL" id="CAJNOQ010003719">
    <property type="protein sequence ID" value="CAF1026614.1"/>
    <property type="molecule type" value="Genomic_DNA"/>
</dbReference>
<dbReference type="PANTHER" id="PTHR23354">
    <property type="entry name" value="NUCLEOLAR PROTEIN 7/ESTROGEN RECEPTOR COACTIVATOR-RELATED"/>
    <property type="match status" value="1"/>
</dbReference>
<evidence type="ECO:0000313" key="6">
    <source>
        <dbReference type="Proteomes" id="UP000663829"/>
    </source>
</evidence>
<dbReference type="Proteomes" id="UP000681722">
    <property type="component" value="Unassembled WGS sequence"/>
</dbReference>
<dbReference type="EMBL" id="CAJNOK010002498">
    <property type="protein sequence ID" value="CAF0862681.1"/>
    <property type="molecule type" value="Genomic_DNA"/>
</dbReference>